<dbReference type="GO" id="GO:0016020">
    <property type="term" value="C:membrane"/>
    <property type="evidence" value="ECO:0007669"/>
    <property type="project" value="UniProtKB-SubCell"/>
</dbReference>
<comment type="subcellular location">
    <subcellularLocation>
        <location evidence="1">Membrane</location>
        <topology evidence="1">Multi-pass membrane protein</topology>
    </subcellularLocation>
</comment>
<comment type="similarity">
    <text evidence="2">Belongs to the TMEM161 family.</text>
</comment>
<keyword evidence="4 8" id="KW-1133">Transmembrane helix</keyword>
<feature type="transmembrane region" description="Helical" evidence="8">
    <location>
        <begin position="482"/>
        <end position="500"/>
    </location>
</feature>
<gene>
    <name evidence="10" type="ORF">TCAL_09867</name>
</gene>
<evidence type="ECO:0000313" key="10">
    <source>
        <dbReference type="EMBL" id="TRY68568.1"/>
    </source>
</evidence>
<feature type="transmembrane region" description="Helical" evidence="8">
    <location>
        <begin position="159"/>
        <end position="180"/>
    </location>
</feature>
<name>A0A553NT19_TIGCA</name>
<dbReference type="InterPro" id="IPR019395">
    <property type="entry name" value="Transmembrane_161A/B"/>
</dbReference>
<keyword evidence="6" id="KW-0325">Glycoprotein</keyword>
<evidence type="ECO:0000256" key="9">
    <source>
        <dbReference type="SAM" id="SignalP"/>
    </source>
</evidence>
<dbReference type="PANTHER" id="PTHR13624">
    <property type="entry name" value="RE42071P"/>
    <property type="match status" value="1"/>
</dbReference>
<feature type="transmembrane region" description="Helical" evidence="8">
    <location>
        <begin position="6"/>
        <end position="32"/>
    </location>
</feature>
<feature type="transmembrane region" description="Helical" evidence="8">
    <location>
        <begin position="391"/>
        <end position="416"/>
    </location>
</feature>
<feature type="transmembrane region" description="Helical" evidence="8">
    <location>
        <begin position="126"/>
        <end position="147"/>
    </location>
</feature>
<evidence type="ECO:0000256" key="3">
    <source>
        <dbReference type="ARBA" id="ARBA00022692"/>
    </source>
</evidence>
<sequence length="506" mass="56945">MAVLGIQIVITMVMASVMSKIGPFCSLARWLLTSSGLIRYQHPTDEELKLLAKIPLKESKKSGKSGKSGRGPKKFWPAANGREAHPHGAEQLETFNVPRNLDLQLDVAPVLAVDVVQLRFYVEYQWLVDFAAHALGVYGLTEVYLHFFPVRGMQEVNLSMVWCFLVAGFAYKILISLNRLYFQMEEGGERSLVIVMGFVYLLFAMMVLIVHEDTLETGLDEAYASFNQSAAVFLADNAGLDSSGPASKLVLKFFIALWCGSIGALFTFPGLRLAKMQWDVLKHTEGSGPKTVLIHTSFVAPLLLTTLWIKPLSRDYLTDRVFQGMDGPLFTEDQFESFRLIMIVVVVLLRLAVMPTYLQSYLNIAYYKMEELKQEAGKINNLEMQRRVARVFYYLCVVTLQYIAPMVLILFSSLMYKTMGGGSWTGMWADLDNPTSSMPSNNTRVPIDSVTSQLGDGQFSLAWQSLKQVFTPEVFRGLLGFSTWWCCLSWFLSSAIGILYQTYFDS</sequence>
<evidence type="ECO:0000256" key="8">
    <source>
        <dbReference type="SAM" id="Phobius"/>
    </source>
</evidence>
<dbReference type="AlphaFoldDB" id="A0A553NT19"/>
<dbReference type="EMBL" id="VCGU01000010">
    <property type="protein sequence ID" value="TRY68568.1"/>
    <property type="molecule type" value="Genomic_DNA"/>
</dbReference>
<feature type="transmembrane region" description="Helical" evidence="8">
    <location>
        <begin position="338"/>
        <end position="358"/>
    </location>
</feature>
<evidence type="ECO:0000256" key="5">
    <source>
        <dbReference type="ARBA" id="ARBA00023136"/>
    </source>
</evidence>
<feature type="chain" id="PRO_5022240959" description="Transmembrane protein 161B" evidence="9">
    <location>
        <begin position="16"/>
        <end position="506"/>
    </location>
</feature>
<feature type="signal peptide" evidence="9">
    <location>
        <begin position="1"/>
        <end position="15"/>
    </location>
</feature>
<dbReference type="Pfam" id="PF10268">
    <property type="entry name" value="Tmemb_161AB"/>
    <property type="match status" value="1"/>
</dbReference>
<protein>
    <recommendedName>
        <fullName evidence="12">Transmembrane protein 161B</fullName>
    </recommendedName>
</protein>
<feature type="transmembrane region" description="Helical" evidence="8">
    <location>
        <begin position="192"/>
        <end position="211"/>
    </location>
</feature>
<accession>A0A553NT19</accession>
<feature type="transmembrane region" description="Helical" evidence="8">
    <location>
        <begin position="249"/>
        <end position="271"/>
    </location>
</feature>
<evidence type="ECO:0000313" key="11">
    <source>
        <dbReference type="Proteomes" id="UP000318571"/>
    </source>
</evidence>
<evidence type="ECO:0000256" key="7">
    <source>
        <dbReference type="SAM" id="MobiDB-lite"/>
    </source>
</evidence>
<comment type="caution">
    <text evidence="10">The sequence shown here is derived from an EMBL/GenBank/DDBJ whole genome shotgun (WGS) entry which is preliminary data.</text>
</comment>
<evidence type="ECO:0000256" key="4">
    <source>
        <dbReference type="ARBA" id="ARBA00022989"/>
    </source>
</evidence>
<organism evidence="10 11">
    <name type="scientific">Tigriopus californicus</name>
    <name type="common">Marine copepod</name>
    <dbReference type="NCBI Taxonomy" id="6832"/>
    <lineage>
        <taxon>Eukaryota</taxon>
        <taxon>Metazoa</taxon>
        <taxon>Ecdysozoa</taxon>
        <taxon>Arthropoda</taxon>
        <taxon>Crustacea</taxon>
        <taxon>Multicrustacea</taxon>
        <taxon>Hexanauplia</taxon>
        <taxon>Copepoda</taxon>
        <taxon>Harpacticoida</taxon>
        <taxon>Harpacticidae</taxon>
        <taxon>Tigriopus</taxon>
    </lineage>
</organism>
<proteinExistence type="inferred from homology"/>
<keyword evidence="5 8" id="KW-0472">Membrane</keyword>
<keyword evidence="3 8" id="KW-0812">Transmembrane</keyword>
<keyword evidence="9" id="KW-0732">Signal</keyword>
<dbReference type="OrthoDB" id="784140at2759"/>
<feature type="region of interest" description="Disordered" evidence="7">
    <location>
        <begin position="59"/>
        <end position="79"/>
    </location>
</feature>
<dbReference type="PANTHER" id="PTHR13624:SF6">
    <property type="entry name" value="EMEI"/>
    <property type="match status" value="1"/>
</dbReference>
<evidence type="ECO:0008006" key="12">
    <source>
        <dbReference type="Google" id="ProtNLM"/>
    </source>
</evidence>
<feature type="transmembrane region" description="Helical" evidence="8">
    <location>
        <begin position="292"/>
        <end position="309"/>
    </location>
</feature>
<reference evidence="10 11" key="1">
    <citation type="journal article" date="2018" name="Nat. Ecol. Evol.">
        <title>Genomic signatures of mitonuclear coevolution across populations of Tigriopus californicus.</title>
        <authorList>
            <person name="Barreto F.S."/>
            <person name="Watson E.T."/>
            <person name="Lima T.G."/>
            <person name="Willett C.S."/>
            <person name="Edmands S."/>
            <person name="Li W."/>
            <person name="Burton R.S."/>
        </authorList>
    </citation>
    <scope>NUCLEOTIDE SEQUENCE [LARGE SCALE GENOMIC DNA]</scope>
    <source>
        <strain evidence="10 11">San Diego</strain>
    </source>
</reference>
<dbReference type="Proteomes" id="UP000318571">
    <property type="component" value="Chromosome 1"/>
</dbReference>
<evidence type="ECO:0000256" key="2">
    <source>
        <dbReference type="ARBA" id="ARBA00009706"/>
    </source>
</evidence>
<evidence type="ECO:0000256" key="1">
    <source>
        <dbReference type="ARBA" id="ARBA00004141"/>
    </source>
</evidence>
<dbReference type="OMA" id="RFALMPI"/>
<keyword evidence="11" id="KW-1185">Reference proteome</keyword>
<evidence type="ECO:0000256" key="6">
    <source>
        <dbReference type="ARBA" id="ARBA00023180"/>
    </source>
</evidence>